<evidence type="ECO:0000313" key="11">
    <source>
        <dbReference type="EMBL" id="CAF1166299.1"/>
    </source>
</evidence>
<dbReference type="SMART" id="SM00176">
    <property type="entry name" value="RAN"/>
    <property type="match status" value="1"/>
</dbReference>
<feature type="compositionally biased region" description="Basic and acidic residues" evidence="8">
    <location>
        <begin position="227"/>
        <end position="238"/>
    </location>
</feature>
<keyword evidence="5" id="KW-0472">Membrane</keyword>
<keyword evidence="7" id="KW-0636">Prenylation</keyword>
<feature type="compositionally biased region" description="Low complexity" evidence="8">
    <location>
        <begin position="192"/>
        <end position="204"/>
    </location>
</feature>
<organism evidence="11 12">
    <name type="scientific">Rotaria sordida</name>
    <dbReference type="NCBI Taxonomy" id="392033"/>
    <lineage>
        <taxon>Eukaryota</taxon>
        <taxon>Metazoa</taxon>
        <taxon>Spiralia</taxon>
        <taxon>Gnathifera</taxon>
        <taxon>Rotifera</taxon>
        <taxon>Eurotatoria</taxon>
        <taxon>Bdelloidea</taxon>
        <taxon>Philodinida</taxon>
        <taxon>Philodinidae</taxon>
        <taxon>Rotaria</taxon>
    </lineage>
</organism>
<evidence type="ECO:0000256" key="1">
    <source>
        <dbReference type="ARBA" id="ARBA00004635"/>
    </source>
</evidence>
<evidence type="ECO:0000313" key="12">
    <source>
        <dbReference type="Proteomes" id="UP000663870"/>
    </source>
</evidence>
<dbReference type="EMBL" id="CAJNOL010000677">
    <property type="protein sequence ID" value="CAF1162770.1"/>
    <property type="molecule type" value="Genomic_DNA"/>
</dbReference>
<evidence type="ECO:0000256" key="5">
    <source>
        <dbReference type="ARBA" id="ARBA00023136"/>
    </source>
</evidence>
<dbReference type="SMART" id="SM00173">
    <property type="entry name" value="RAS"/>
    <property type="match status" value="1"/>
</dbReference>
<keyword evidence="6" id="KW-0449">Lipoprotein</keyword>
<dbReference type="PROSITE" id="PS51421">
    <property type="entry name" value="RAS"/>
    <property type="match status" value="1"/>
</dbReference>
<dbReference type="AlphaFoldDB" id="A0A814TY18"/>
<dbReference type="PROSITE" id="PS51419">
    <property type="entry name" value="RAB"/>
    <property type="match status" value="1"/>
</dbReference>
<evidence type="ECO:0000256" key="2">
    <source>
        <dbReference type="ARBA" id="ARBA00006270"/>
    </source>
</evidence>
<dbReference type="FunFam" id="3.40.50.300:FF:000274">
    <property type="entry name" value="ras-related protein RABA5a"/>
    <property type="match status" value="1"/>
</dbReference>
<comment type="subcellular location">
    <subcellularLocation>
        <location evidence="1">Membrane</location>
        <topology evidence="1">Lipid-anchor</topology>
    </subcellularLocation>
</comment>
<name>A0A814TY18_9BILA</name>
<dbReference type="InterPro" id="IPR027417">
    <property type="entry name" value="P-loop_NTPase"/>
</dbReference>
<sequence>MLGGTHMARTSTGASDYDFIFKLVLIGDSSVGKSNLLLRFTRNEFRLDTQSTIGVEFAYKQLVIDGKKIKTQVWDTAGQERFKTVIPQFYRGSEGALAVFDLTKLDSFDHIPTWIEEVHRHTPSDLPIVLVGNKSDLVDQRKVSREQATALAEELNLSYMETSALNASNVEQAFVLLVTSIYQKKMPKQMDSSSTIAEKSSSETVSMDNSQPPTVPVGSDQTIIFDKPIRPSHNEKASSKKGGCCVIS</sequence>
<evidence type="ECO:0000313" key="10">
    <source>
        <dbReference type="EMBL" id="CAF1162770.1"/>
    </source>
</evidence>
<dbReference type="EMBL" id="CAJNOH010000173">
    <property type="protein sequence ID" value="CAF0925885.1"/>
    <property type="molecule type" value="Genomic_DNA"/>
</dbReference>
<dbReference type="GO" id="GO:0016020">
    <property type="term" value="C:membrane"/>
    <property type="evidence" value="ECO:0007669"/>
    <property type="project" value="UniProtKB-SubCell"/>
</dbReference>
<keyword evidence="12" id="KW-1185">Reference proteome</keyword>
<dbReference type="SMART" id="SM00174">
    <property type="entry name" value="RHO"/>
    <property type="match status" value="1"/>
</dbReference>
<dbReference type="EMBL" id="CAJNOL010000686">
    <property type="protein sequence ID" value="CAF1166299.1"/>
    <property type="molecule type" value="Genomic_DNA"/>
</dbReference>
<comment type="caution">
    <text evidence="11">The sequence shown here is derived from an EMBL/GenBank/DDBJ whole genome shotgun (WGS) entry which is preliminary data.</text>
</comment>
<gene>
    <name evidence="10" type="ORF">JXQ802_LOCUS22350</name>
    <name evidence="11" type="ORF">JXQ802_LOCUS22539</name>
    <name evidence="9" type="ORF">PYM288_LOCUS10782</name>
</gene>
<dbReference type="InterPro" id="IPR050209">
    <property type="entry name" value="Rab_GTPases_membrane_traffic"/>
</dbReference>
<accession>A0A814TY18</accession>
<dbReference type="SUPFAM" id="SSF52540">
    <property type="entry name" value="P-loop containing nucleoside triphosphate hydrolases"/>
    <property type="match status" value="1"/>
</dbReference>
<dbReference type="PROSITE" id="PS51420">
    <property type="entry name" value="RHO"/>
    <property type="match status" value="1"/>
</dbReference>
<dbReference type="InterPro" id="IPR005225">
    <property type="entry name" value="Small_GTP-bd"/>
</dbReference>
<dbReference type="GO" id="GO:0003924">
    <property type="term" value="F:GTPase activity"/>
    <property type="evidence" value="ECO:0007669"/>
    <property type="project" value="InterPro"/>
</dbReference>
<protein>
    <submittedName>
        <fullName evidence="11">Uncharacterized protein</fullName>
    </submittedName>
</protein>
<dbReference type="SMART" id="SM00175">
    <property type="entry name" value="RAB"/>
    <property type="match status" value="1"/>
</dbReference>
<feature type="region of interest" description="Disordered" evidence="8">
    <location>
        <begin position="189"/>
        <end position="248"/>
    </location>
</feature>
<evidence type="ECO:0000256" key="3">
    <source>
        <dbReference type="ARBA" id="ARBA00022741"/>
    </source>
</evidence>
<dbReference type="NCBIfam" id="TIGR00231">
    <property type="entry name" value="small_GTP"/>
    <property type="match status" value="1"/>
</dbReference>
<dbReference type="PRINTS" id="PR00449">
    <property type="entry name" value="RASTRNSFRMNG"/>
</dbReference>
<evidence type="ECO:0000256" key="7">
    <source>
        <dbReference type="ARBA" id="ARBA00023289"/>
    </source>
</evidence>
<proteinExistence type="inferred from homology"/>
<keyword evidence="4" id="KW-0342">GTP-binding</keyword>
<dbReference type="Gene3D" id="3.40.50.300">
    <property type="entry name" value="P-loop containing nucleotide triphosphate hydrolases"/>
    <property type="match status" value="1"/>
</dbReference>
<keyword evidence="3" id="KW-0547">Nucleotide-binding</keyword>
<dbReference type="Pfam" id="PF00071">
    <property type="entry name" value="Ras"/>
    <property type="match status" value="1"/>
</dbReference>
<evidence type="ECO:0000256" key="4">
    <source>
        <dbReference type="ARBA" id="ARBA00023134"/>
    </source>
</evidence>
<evidence type="ECO:0000256" key="6">
    <source>
        <dbReference type="ARBA" id="ARBA00023288"/>
    </source>
</evidence>
<dbReference type="PANTHER" id="PTHR47979">
    <property type="entry name" value="DRAB11-RELATED"/>
    <property type="match status" value="1"/>
</dbReference>
<comment type="similarity">
    <text evidence="2">Belongs to the small GTPase superfamily. Rab family.</text>
</comment>
<dbReference type="GO" id="GO:0005525">
    <property type="term" value="F:GTP binding"/>
    <property type="evidence" value="ECO:0007669"/>
    <property type="project" value="UniProtKB-KW"/>
</dbReference>
<dbReference type="Proteomes" id="UP000663854">
    <property type="component" value="Unassembled WGS sequence"/>
</dbReference>
<dbReference type="Proteomes" id="UP000663870">
    <property type="component" value="Unassembled WGS sequence"/>
</dbReference>
<reference evidence="11" key="1">
    <citation type="submission" date="2021-02" db="EMBL/GenBank/DDBJ databases">
        <authorList>
            <person name="Nowell W R."/>
        </authorList>
    </citation>
    <scope>NUCLEOTIDE SEQUENCE</scope>
</reference>
<dbReference type="InterPro" id="IPR001806">
    <property type="entry name" value="Small_GTPase"/>
</dbReference>
<evidence type="ECO:0000256" key="8">
    <source>
        <dbReference type="SAM" id="MobiDB-lite"/>
    </source>
</evidence>
<evidence type="ECO:0000313" key="9">
    <source>
        <dbReference type="EMBL" id="CAF0925885.1"/>
    </source>
</evidence>